<feature type="compositionally biased region" description="Polar residues" evidence="1">
    <location>
        <begin position="137"/>
        <end position="149"/>
    </location>
</feature>
<gene>
    <name evidence="2" type="ORF">BPOR_0907g00010</name>
</gene>
<proteinExistence type="predicted"/>
<evidence type="ECO:0000313" key="2">
    <source>
        <dbReference type="EMBL" id="TGO82148.1"/>
    </source>
</evidence>
<sequence>MIRTLHNFKSSEVMYQLGVLAQELHDKQSDGENTYAVIDAFVSKFERIPKEAINYPEIQGFLAYHLADLIIWFRKHSDHQLWNVSQYDQKTRQSLIKLGDILKALDYPRYSNSASCFAWLLATIEAGAQSPRDSLLDNHNQTHTTSSDPANEPERKGSANIQAEDLQAGELQAADLQTGELHAGELQAGELQAGDLKVEEL</sequence>
<evidence type="ECO:0000313" key="3">
    <source>
        <dbReference type="Proteomes" id="UP000297280"/>
    </source>
</evidence>
<reference evidence="2 3" key="1">
    <citation type="submission" date="2017-12" db="EMBL/GenBank/DDBJ databases">
        <title>Comparative genomics of Botrytis spp.</title>
        <authorList>
            <person name="Valero-Jimenez C.A."/>
            <person name="Tapia P."/>
            <person name="Veloso J."/>
            <person name="Silva-Moreno E."/>
            <person name="Staats M."/>
            <person name="Valdes J.H."/>
            <person name="Van Kan J.A.L."/>
        </authorList>
    </citation>
    <scope>NUCLEOTIDE SEQUENCE [LARGE SCALE GENOMIC DNA]</scope>
    <source>
        <strain evidence="2 3">MUCL3349</strain>
    </source>
</reference>
<name>A0A4Z1K9L7_9HELO</name>
<dbReference type="AlphaFoldDB" id="A0A4Z1K9L7"/>
<comment type="caution">
    <text evidence="2">The sequence shown here is derived from an EMBL/GenBank/DDBJ whole genome shotgun (WGS) entry which is preliminary data.</text>
</comment>
<dbReference type="EMBL" id="PQXO01000902">
    <property type="protein sequence ID" value="TGO82148.1"/>
    <property type="molecule type" value="Genomic_DNA"/>
</dbReference>
<dbReference type="Proteomes" id="UP000297280">
    <property type="component" value="Unassembled WGS sequence"/>
</dbReference>
<dbReference type="OrthoDB" id="3536777at2759"/>
<keyword evidence="3" id="KW-1185">Reference proteome</keyword>
<organism evidence="2 3">
    <name type="scientific">Botrytis porri</name>
    <dbReference type="NCBI Taxonomy" id="87229"/>
    <lineage>
        <taxon>Eukaryota</taxon>
        <taxon>Fungi</taxon>
        <taxon>Dikarya</taxon>
        <taxon>Ascomycota</taxon>
        <taxon>Pezizomycotina</taxon>
        <taxon>Leotiomycetes</taxon>
        <taxon>Helotiales</taxon>
        <taxon>Sclerotiniaceae</taxon>
        <taxon>Botrytis</taxon>
    </lineage>
</organism>
<accession>A0A4Z1K9L7</accession>
<evidence type="ECO:0000256" key="1">
    <source>
        <dbReference type="SAM" id="MobiDB-lite"/>
    </source>
</evidence>
<protein>
    <submittedName>
        <fullName evidence="2">Uncharacterized protein</fullName>
    </submittedName>
</protein>
<feature type="region of interest" description="Disordered" evidence="1">
    <location>
        <begin position="132"/>
        <end position="201"/>
    </location>
</feature>